<dbReference type="GO" id="GO:0008168">
    <property type="term" value="F:methyltransferase activity"/>
    <property type="evidence" value="ECO:0007669"/>
    <property type="project" value="UniProtKB-KW"/>
</dbReference>
<evidence type="ECO:0000256" key="6">
    <source>
        <dbReference type="ARBA" id="ARBA00022694"/>
    </source>
</evidence>
<dbReference type="EMBL" id="NAJO01000028">
    <property type="protein sequence ID" value="OQO02097.1"/>
    <property type="molecule type" value="Genomic_DNA"/>
</dbReference>
<feature type="domain" description="tRNA wybutosine-synthesizing protein" evidence="10">
    <location>
        <begin position="8"/>
        <end position="240"/>
    </location>
</feature>
<keyword evidence="5" id="KW-0949">S-adenosyl-L-methionine</keyword>
<evidence type="ECO:0000256" key="3">
    <source>
        <dbReference type="ARBA" id="ARBA00022603"/>
    </source>
</evidence>
<evidence type="ECO:0000256" key="1">
    <source>
        <dbReference type="ARBA" id="ARBA00008569"/>
    </source>
</evidence>
<dbReference type="InterPro" id="IPR036602">
    <property type="entry name" value="tRNA_yW-synthesising-like_sf"/>
</dbReference>
<dbReference type="InParanoid" id="A0A1V8SSD4"/>
<dbReference type="InterPro" id="IPR003827">
    <property type="entry name" value="tRNA_yW-synthesising"/>
</dbReference>
<name>A0A1V8SSD4_9PEZI</name>
<proteinExistence type="inferred from homology"/>
<keyword evidence="6" id="KW-0819">tRNA processing</keyword>
<evidence type="ECO:0000259" key="10">
    <source>
        <dbReference type="Pfam" id="PF02676"/>
    </source>
</evidence>
<evidence type="ECO:0000313" key="11">
    <source>
        <dbReference type="EMBL" id="OQO02097.1"/>
    </source>
</evidence>
<dbReference type="SUPFAM" id="SSF111278">
    <property type="entry name" value="SSo0622-like"/>
    <property type="match status" value="1"/>
</dbReference>
<dbReference type="GO" id="GO:0032259">
    <property type="term" value="P:methylation"/>
    <property type="evidence" value="ECO:0007669"/>
    <property type="project" value="UniProtKB-KW"/>
</dbReference>
<evidence type="ECO:0000256" key="2">
    <source>
        <dbReference type="ARBA" id="ARBA00012750"/>
    </source>
</evidence>
<comment type="similarity">
    <text evidence="1">Belongs to the TYW3 family.</text>
</comment>
<evidence type="ECO:0000256" key="8">
    <source>
        <dbReference type="ARBA" id="ARBA00049202"/>
    </source>
</evidence>
<feature type="compositionally biased region" description="Polar residues" evidence="9">
    <location>
        <begin position="282"/>
        <end position="293"/>
    </location>
</feature>
<comment type="caution">
    <text evidence="11">The sequence shown here is derived from an EMBL/GenBank/DDBJ whole genome shotgun (WGS) entry which is preliminary data.</text>
</comment>
<evidence type="ECO:0000313" key="12">
    <source>
        <dbReference type="Proteomes" id="UP000192596"/>
    </source>
</evidence>
<feature type="compositionally biased region" description="Basic and acidic residues" evidence="9">
    <location>
        <begin position="247"/>
        <end position="281"/>
    </location>
</feature>
<dbReference type="Pfam" id="PF02676">
    <property type="entry name" value="TYW3"/>
    <property type="match status" value="1"/>
</dbReference>
<keyword evidence="3" id="KW-0489">Methyltransferase</keyword>
<reference evidence="12" key="1">
    <citation type="submission" date="2017-03" db="EMBL/GenBank/DDBJ databases">
        <title>Genomes of endolithic fungi from Antarctica.</title>
        <authorList>
            <person name="Coleine C."/>
            <person name="Masonjones S."/>
            <person name="Stajich J.E."/>
        </authorList>
    </citation>
    <scope>NUCLEOTIDE SEQUENCE [LARGE SCALE GENOMIC DNA]</scope>
    <source>
        <strain evidence="12">CCFEE 5527</strain>
    </source>
</reference>
<dbReference type="OrthoDB" id="263283at2759"/>
<evidence type="ECO:0000256" key="4">
    <source>
        <dbReference type="ARBA" id="ARBA00022679"/>
    </source>
</evidence>
<dbReference type="Gene3D" id="3.30.1960.10">
    <property type="entry name" value="tRNA wybutosine-synthesizing-like"/>
    <property type="match status" value="1"/>
</dbReference>
<dbReference type="PANTHER" id="PTHR48418:SF1">
    <property type="entry name" value="TRNA WYBUTOSINE-SYNTHESIZING PROTEIN 3"/>
    <property type="match status" value="1"/>
</dbReference>
<protein>
    <recommendedName>
        <fullName evidence="2">tRNA(Phe) 7-[(3-amino-3-carboxypropyl)-4-demethylwyosine(37)-N(4)]-methyltransferase</fullName>
        <ecNumber evidence="2">2.1.1.282</ecNumber>
    </recommendedName>
    <alternativeName>
        <fullName evidence="7">tRNA(Phe) 7-((3-amino-3-carboxypropyl)-4-demethylwyosine(37)-N(4))-methyltransferase</fullName>
    </alternativeName>
</protein>
<evidence type="ECO:0000256" key="5">
    <source>
        <dbReference type="ARBA" id="ARBA00022691"/>
    </source>
</evidence>
<dbReference type="STRING" id="1507870.A0A1V8SSD4"/>
<gene>
    <name evidence="11" type="ORF">B0A48_11649</name>
</gene>
<dbReference type="GO" id="GO:0008033">
    <property type="term" value="P:tRNA processing"/>
    <property type="evidence" value="ECO:0007669"/>
    <property type="project" value="UniProtKB-KW"/>
</dbReference>
<dbReference type="Proteomes" id="UP000192596">
    <property type="component" value="Unassembled WGS sequence"/>
</dbReference>
<evidence type="ECO:0000256" key="7">
    <source>
        <dbReference type="ARBA" id="ARBA00030554"/>
    </source>
</evidence>
<feature type="region of interest" description="Disordered" evidence="9">
    <location>
        <begin position="240"/>
        <end position="293"/>
    </location>
</feature>
<feature type="region of interest" description="Disordered" evidence="9">
    <location>
        <begin position="68"/>
        <end position="89"/>
    </location>
</feature>
<evidence type="ECO:0000256" key="9">
    <source>
        <dbReference type="SAM" id="MobiDB-lite"/>
    </source>
</evidence>
<organism evidence="11 12">
    <name type="scientific">Cryoendolithus antarcticus</name>
    <dbReference type="NCBI Taxonomy" id="1507870"/>
    <lineage>
        <taxon>Eukaryota</taxon>
        <taxon>Fungi</taxon>
        <taxon>Dikarya</taxon>
        <taxon>Ascomycota</taxon>
        <taxon>Pezizomycotina</taxon>
        <taxon>Dothideomycetes</taxon>
        <taxon>Dothideomycetidae</taxon>
        <taxon>Cladosporiales</taxon>
        <taxon>Cladosporiaceae</taxon>
        <taxon>Cryoendolithus</taxon>
    </lineage>
</organism>
<keyword evidence="12" id="KW-1185">Reference proteome</keyword>
<dbReference type="AlphaFoldDB" id="A0A1V8SSD4"/>
<dbReference type="FunCoup" id="A0A1V8SSD4">
    <property type="interactions" value="96"/>
</dbReference>
<dbReference type="PANTHER" id="PTHR48418">
    <property type="entry name" value="TRNA WYBUTOSINE-SYNTHESIZING PROTEIN 3"/>
    <property type="match status" value="1"/>
</dbReference>
<comment type="catalytic activity">
    <reaction evidence="8">
        <text>4-demethyl-7-[(3S)-3-amino-3-carboxypropyl]wyosine(37) in tRNA(Phe) + S-adenosyl-L-methionine = 7-[(3S)-3-amino-3-carboxypropyl]wyosine(37) in tRNA(Phe) + S-adenosyl-L-homocysteine + H(+)</text>
        <dbReference type="Rhea" id="RHEA:36635"/>
        <dbReference type="Rhea" id="RHEA-COMP:10378"/>
        <dbReference type="Rhea" id="RHEA-COMP:10379"/>
        <dbReference type="ChEBI" id="CHEBI:15378"/>
        <dbReference type="ChEBI" id="CHEBI:57856"/>
        <dbReference type="ChEBI" id="CHEBI:59789"/>
        <dbReference type="ChEBI" id="CHEBI:73543"/>
        <dbReference type="ChEBI" id="CHEBI:73550"/>
        <dbReference type="EC" id="2.1.1.282"/>
    </reaction>
</comment>
<sequence length="293" mass="31487">MTTPFTAKKAHILSQLAVPDSDYSDLSPIGAVDHNIRQLVHEINELEGFVTTSSCSGRIAVYLEGSPKTSSLSTEDDGNPAKTTTGGKGGGQWLYVSHDPVQLDDLQRDGALLSLLALPGSESVTYPKLVHGTRYTHLKFEPLILHILCSSISHAQHALSAALTSGFRESGISSINSDGMVMVAVRTAGLAFDSIIGFSGDAGEASLMVTEQYLRTLIEVATARFVVNEERKGRFREALLNAASKPGHGEKGDAWEPAGVRRERKRAEGLQRKADVERLRSEQASATTEDTGL</sequence>
<dbReference type="EC" id="2.1.1.282" evidence="2"/>
<keyword evidence="4" id="KW-0808">Transferase</keyword>
<accession>A0A1V8SSD4</accession>